<dbReference type="EMBL" id="NFZX01000014">
    <property type="protein sequence ID" value="RFA35299.1"/>
    <property type="molecule type" value="Genomic_DNA"/>
</dbReference>
<sequence>MYYKYINELLNLPEIQIVNIETNENHARIEVTPGKFLPGGSIRGGLIVGSVGFICFLAVFSYGYYLKKKRYDEHKE</sequence>
<evidence type="ECO:0000256" key="1">
    <source>
        <dbReference type="SAM" id="Phobius"/>
    </source>
</evidence>
<dbReference type="AlphaFoldDB" id="A0A3E0WSD2"/>
<reference evidence="2 3" key="1">
    <citation type="submission" date="2017-05" db="EMBL/GenBank/DDBJ databases">
        <title>Virgibacillus sp. AK90 isolated from a saltern of Kakinada, India.</title>
        <authorList>
            <person name="Gupta V."/>
            <person name="Sidhu C."/>
            <person name="Korpole S."/>
            <person name="Pinnaka A.K."/>
        </authorList>
    </citation>
    <scope>NUCLEOTIDE SEQUENCE [LARGE SCALE GENOMIC DNA]</scope>
    <source>
        <strain evidence="2 3">AK90</strain>
    </source>
</reference>
<organism evidence="2 3">
    <name type="scientific">Virgibacillus dokdonensis</name>
    <dbReference type="NCBI Taxonomy" id="302167"/>
    <lineage>
        <taxon>Bacteria</taxon>
        <taxon>Bacillati</taxon>
        <taxon>Bacillota</taxon>
        <taxon>Bacilli</taxon>
        <taxon>Bacillales</taxon>
        <taxon>Bacillaceae</taxon>
        <taxon>Virgibacillus</taxon>
    </lineage>
</organism>
<evidence type="ECO:0000313" key="2">
    <source>
        <dbReference type="EMBL" id="RFA35299.1"/>
    </source>
</evidence>
<name>A0A3E0WSD2_9BACI</name>
<accession>A0A3E0WSD2</accession>
<comment type="caution">
    <text evidence="2">The sequence shown here is derived from an EMBL/GenBank/DDBJ whole genome shotgun (WGS) entry which is preliminary data.</text>
</comment>
<keyword evidence="1" id="KW-0472">Membrane</keyword>
<gene>
    <name evidence="2" type="ORF">CAI16_08625</name>
</gene>
<evidence type="ECO:0000313" key="3">
    <source>
        <dbReference type="Proteomes" id="UP000256488"/>
    </source>
</evidence>
<keyword evidence="1" id="KW-1133">Transmembrane helix</keyword>
<protein>
    <submittedName>
        <fullName evidence="2">Uncharacterized protein</fullName>
    </submittedName>
</protein>
<dbReference type="Proteomes" id="UP000256488">
    <property type="component" value="Unassembled WGS sequence"/>
</dbReference>
<feature type="transmembrane region" description="Helical" evidence="1">
    <location>
        <begin position="46"/>
        <end position="66"/>
    </location>
</feature>
<proteinExistence type="predicted"/>
<dbReference type="RefSeq" id="WP_116278060.1">
    <property type="nucleotide sequence ID" value="NZ_NFZX01000014.1"/>
</dbReference>
<keyword evidence="1" id="KW-0812">Transmembrane</keyword>